<dbReference type="Proteomes" id="UP000193006">
    <property type="component" value="Chromosome"/>
</dbReference>
<dbReference type="RefSeq" id="WP_066156321.1">
    <property type="nucleotide sequence ID" value="NZ_CP020814.1"/>
</dbReference>
<protein>
    <submittedName>
        <fullName evidence="1">Uncharacterized protein</fullName>
    </submittedName>
</protein>
<keyword evidence="2" id="KW-1185">Reference proteome</keyword>
<reference evidence="1 2" key="1">
    <citation type="submission" date="2017-04" db="EMBL/GenBank/DDBJ databases">
        <title>Bacillus krulwichiae AM31D Genome sequencing and assembly.</title>
        <authorList>
            <person name="Krulwich T.A."/>
            <person name="Anastor L."/>
            <person name="Ehrlich R."/>
            <person name="Ehrlich G.D."/>
            <person name="Janto B."/>
        </authorList>
    </citation>
    <scope>NUCLEOTIDE SEQUENCE [LARGE SCALE GENOMIC DNA]</scope>
    <source>
        <strain evidence="1 2">AM31D</strain>
    </source>
</reference>
<dbReference type="EMBL" id="CP020814">
    <property type="protein sequence ID" value="ARK31865.1"/>
    <property type="molecule type" value="Genomic_DNA"/>
</dbReference>
<gene>
    <name evidence="1" type="ORF">BkAM31D_19610</name>
</gene>
<accession>A0A1X9MEJ3</accession>
<organism evidence="1 2">
    <name type="scientific">Halalkalibacter krulwichiae</name>
    <dbReference type="NCBI Taxonomy" id="199441"/>
    <lineage>
        <taxon>Bacteria</taxon>
        <taxon>Bacillati</taxon>
        <taxon>Bacillota</taxon>
        <taxon>Bacilli</taxon>
        <taxon>Bacillales</taxon>
        <taxon>Bacillaceae</taxon>
        <taxon>Halalkalibacter</taxon>
    </lineage>
</organism>
<evidence type="ECO:0000313" key="2">
    <source>
        <dbReference type="Proteomes" id="UP000193006"/>
    </source>
</evidence>
<proteinExistence type="predicted"/>
<name>A0A1X9MEJ3_9BACI</name>
<sequence length="109" mass="12563">MSVERVLLPKKVALALEAVIHDRGKAWSRNIPGMSNASKSNRDFKILIDYIKNNETGLERLQEATYVGYRIDASPEEKLVFYYNEADFFERKGIEKTLEILEIKIDGIK</sequence>
<dbReference type="KEGG" id="bkw:BkAM31D_19610"/>
<evidence type="ECO:0000313" key="1">
    <source>
        <dbReference type="EMBL" id="ARK31865.1"/>
    </source>
</evidence>
<dbReference type="AlphaFoldDB" id="A0A1X9MEJ3"/>